<comment type="similarity">
    <text evidence="2">Belongs to the histidine acid phosphatase family. MINPP1 subfamily.</text>
</comment>
<dbReference type="SUPFAM" id="SSF53254">
    <property type="entry name" value="Phosphoglycerate mutase-like"/>
    <property type="match status" value="1"/>
</dbReference>
<evidence type="ECO:0000256" key="14">
    <source>
        <dbReference type="SAM" id="SignalP"/>
    </source>
</evidence>
<evidence type="ECO:0000256" key="2">
    <source>
        <dbReference type="ARBA" id="ARBA00008422"/>
    </source>
</evidence>
<evidence type="ECO:0000256" key="8">
    <source>
        <dbReference type="ARBA" id="ARBA00023136"/>
    </source>
</evidence>
<evidence type="ECO:0000256" key="3">
    <source>
        <dbReference type="ARBA" id="ARBA00012976"/>
    </source>
</evidence>
<evidence type="ECO:0000256" key="9">
    <source>
        <dbReference type="ARBA" id="ARBA00031642"/>
    </source>
</evidence>
<feature type="signal peptide" evidence="14">
    <location>
        <begin position="1"/>
        <end position="22"/>
    </location>
</feature>
<dbReference type="RefSeq" id="WP_117724137.1">
    <property type="nucleotide sequence ID" value="NZ_QSUL01000006.1"/>
</dbReference>
<keyword evidence="6 14" id="KW-0732">Signal</keyword>
<evidence type="ECO:0000256" key="5">
    <source>
        <dbReference type="ARBA" id="ARBA00018097"/>
    </source>
</evidence>
<comment type="catalytic activity">
    <reaction evidence="11">
        <text>1D-myo-inositol 1,2,4,5,6-pentakisphosphate + H2O = 1D-myo-inositol 1,2,5,6-tetrakisphosphate + phosphate</text>
        <dbReference type="Rhea" id="RHEA:77115"/>
        <dbReference type="ChEBI" id="CHEBI:15377"/>
        <dbReference type="ChEBI" id="CHEBI:43474"/>
        <dbReference type="ChEBI" id="CHEBI:57798"/>
        <dbReference type="ChEBI" id="CHEBI:195535"/>
        <dbReference type="EC" id="3.1.3.62"/>
    </reaction>
    <physiologicalReaction direction="left-to-right" evidence="11">
        <dbReference type="Rhea" id="RHEA:77116"/>
    </physiologicalReaction>
</comment>
<dbReference type="CDD" id="cd07061">
    <property type="entry name" value="HP_HAP_like"/>
    <property type="match status" value="1"/>
</dbReference>
<organism evidence="15 16">
    <name type="scientific">Bacteroides oleiciplenus</name>
    <dbReference type="NCBI Taxonomy" id="626931"/>
    <lineage>
        <taxon>Bacteria</taxon>
        <taxon>Pseudomonadati</taxon>
        <taxon>Bacteroidota</taxon>
        <taxon>Bacteroidia</taxon>
        <taxon>Bacteroidales</taxon>
        <taxon>Bacteroidaceae</taxon>
        <taxon>Bacteroides</taxon>
    </lineage>
</organism>
<feature type="chain" id="PRO_5017578983" description="Multiple inositol polyphosphate phosphatase 1" evidence="14">
    <location>
        <begin position="23"/>
        <end position="423"/>
    </location>
</feature>
<evidence type="ECO:0000313" key="15">
    <source>
        <dbReference type="EMBL" id="RGN35833.1"/>
    </source>
</evidence>
<comment type="catalytic activity">
    <reaction evidence="13">
        <text>(2R)-2,3-bisphosphoglycerate + H2O = (2R)-2-phosphoglycerate + phosphate</text>
        <dbReference type="Rhea" id="RHEA:27381"/>
        <dbReference type="ChEBI" id="CHEBI:15377"/>
        <dbReference type="ChEBI" id="CHEBI:43474"/>
        <dbReference type="ChEBI" id="CHEBI:58248"/>
        <dbReference type="ChEBI" id="CHEBI:58289"/>
        <dbReference type="EC" id="3.1.3.80"/>
    </reaction>
    <physiologicalReaction direction="left-to-right" evidence="13">
        <dbReference type="Rhea" id="RHEA:27382"/>
    </physiologicalReaction>
</comment>
<dbReference type="GO" id="GO:0034417">
    <property type="term" value="F:bisphosphoglycerate 3-phosphatase activity"/>
    <property type="evidence" value="ECO:0007669"/>
    <property type="project" value="UniProtKB-EC"/>
</dbReference>
<dbReference type="AlphaFoldDB" id="A0A3E5BE47"/>
<keyword evidence="8" id="KW-0472">Membrane</keyword>
<dbReference type="PANTHER" id="PTHR20963:SF8">
    <property type="entry name" value="MULTIPLE INOSITOL POLYPHOSPHATE PHOSPHATASE 1"/>
    <property type="match status" value="1"/>
</dbReference>
<name>A0A3E5BE47_9BACE</name>
<comment type="catalytic activity">
    <reaction evidence="12">
        <text>1D-myo-inositol hexakisphosphate + H2O = 1D-myo-inositol 1,2,4,5,6-pentakisphosphate + phosphate</text>
        <dbReference type="Rhea" id="RHEA:16989"/>
        <dbReference type="ChEBI" id="CHEBI:15377"/>
        <dbReference type="ChEBI" id="CHEBI:43474"/>
        <dbReference type="ChEBI" id="CHEBI:57798"/>
        <dbReference type="ChEBI" id="CHEBI:58130"/>
        <dbReference type="EC" id="3.1.3.62"/>
    </reaction>
    <physiologicalReaction direction="left-to-right" evidence="12">
        <dbReference type="Rhea" id="RHEA:16990"/>
    </physiologicalReaction>
</comment>
<dbReference type="Proteomes" id="UP000260983">
    <property type="component" value="Unassembled WGS sequence"/>
</dbReference>
<sequence length="423" mass="49330">MKRFILLVLFCCLVLGMSAQTAKEEILADVHLSAANHYAYPEPDFTVTAPPKGYKPFYLSHYARHGSRYRVNPNDYAKPLEILREAEKDGALTELGKKTLSIVDSLSRMAKDRYGELTPLGARQHRGIAQRMYNNFPEVFHGTVEVDARSTVVIRCILSMMVECLQLQSQNPKLQIKNDASYYDMYYMNNEDDYYRKQRRTDEVLAVKEAFRKEHLHPERLMKSLFSSDDYVKWKVDADKLMSYLFELAVIMQNHDTDIELYSLFTKEECYDLWLINNLSWYIDYGPSPLTQGKMPYLEANLLENILNTADTCIVKKENSATLRFGHESCVLPLACLLELGDCAFQTPDVNSLADVWRNYRIFPMACNIQFVFYRKKVNDDVLVKVLLNEQEMKLPVESDLAPYYHWKDVETYYRNKLATFRK</sequence>
<evidence type="ECO:0000256" key="13">
    <source>
        <dbReference type="ARBA" id="ARBA00043832"/>
    </source>
</evidence>
<dbReference type="GO" id="GO:0016020">
    <property type="term" value="C:membrane"/>
    <property type="evidence" value="ECO:0007669"/>
    <property type="project" value="UniProtKB-SubCell"/>
</dbReference>
<keyword evidence="7" id="KW-0378">Hydrolase</keyword>
<accession>A0A3E5BE47</accession>
<evidence type="ECO:0000313" key="16">
    <source>
        <dbReference type="Proteomes" id="UP000260983"/>
    </source>
</evidence>
<comment type="catalytic activity">
    <reaction evidence="10">
        <text>1D-myo-inositol 1,2,5,6-tetrakisphosphate + H2O = 1D-myo-inositol 1,2,6-trisphosphate + phosphate</text>
        <dbReference type="Rhea" id="RHEA:77119"/>
        <dbReference type="ChEBI" id="CHEBI:15377"/>
        <dbReference type="ChEBI" id="CHEBI:43474"/>
        <dbReference type="ChEBI" id="CHEBI:195535"/>
        <dbReference type="ChEBI" id="CHEBI:195537"/>
        <dbReference type="EC" id="3.1.3.62"/>
    </reaction>
    <physiologicalReaction direction="left-to-right" evidence="10">
        <dbReference type="Rhea" id="RHEA:77120"/>
    </physiologicalReaction>
</comment>
<dbReference type="EC" id="3.1.3.62" evidence="4"/>
<dbReference type="InterPro" id="IPR029033">
    <property type="entry name" value="His_PPase_superfam"/>
</dbReference>
<dbReference type="PANTHER" id="PTHR20963">
    <property type="entry name" value="MULTIPLE INOSITOL POLYPHOSPHATE PHOSPHATASE-RELATED"/>
    <property type="match status" value="1"/>
</dbReference>
<evidence type="ECO:0000256" key="10">
    <source>
        <dbReference type="ARBA" id="ARBA00043668"/>
    </source>
</evidence>
<proteinExistence type="inferred from homology"/>
<dbReference type="EC" id="3.1.3.80" evidence="3"/>
<evidence type="ECO:0000256" key="11">
    <source>
        <dbReference type="ARBA" id="ARBA00043671"/>
    </source>
</evidence>
<dbReference type="EMBL" id="QSUL01000006">
    <property type="protein sequence ID" value="RGN35833.1"/>
    <property type="molecule type" value="Genomic_DNA"/>
</dbReference>
<evidence type="ECO:0000256" key="1">
    <source>
        <dbReference type="ARBA" id="ARBA00004370"/>
    </source>
</evidence>
<evidence type="ECO:0000256" key="4">
    <source>
        <dbReference type="ARBA" id="ARBA00013040"/>
    </source>
</evidence>
<comment type="subcellular location">
    <subcellularLocation>
        <location evidence="1">Membrane</location>
    </subcellularLocation>
</comment>
<evidence type="ECO:0000256" key="6">
    <source>
        <dbReference type="ARBA" id="ARBA00022729"/>
    </source>
</evidence>
<comment type="caution">
    <text evidence="15">The sequence shown here is derived from an EMBL/GenBank/DDBJ whole genome shotgun (WGS) entry which is preliminary data.</text>
</comment>
<evidence type="ECO:0000256" key="12">
    <source>
        <dbReference type="ARBA" id="ARBA00043691"/>
    </source>
</evidence>
<dbReference type="InterPro" id="IPR000560">
    <property type="entry name" value="His_Pase_clade-2"/>
</dbReference>
<reference evidence="15 16" key="1">
    <citation type="submission" date="2018-08" db="EMBL/GenBank/DDBJ databases">
        <title>A genome reference for cultivated species of the human gut microbiota.</title>
        <authorList>
            <person name="Zou Y."/>
            <person name="Xue W."/>
            <person name="Luo G."/>
        </authorList>
    </citation>
    <scope>NUCLEOTIDE SEQUENCE [LARGE SCALE GENOMIC DNA]</scope>
    <source>
        <strain evidence="15 16">OM05-15BH</strain>
    </source>
</reference>
<evidence type="ECO:0000256" key="7">
    <source>
        <dbReference type="ARBA" id="ARBA00022801"/>
    </source>
</evidence>
<protein>
    <recommendedName>
        <fullName evidence="5">Multiple inositol polyphosphate phosphatase 1</fullName>
        <ecNumber evidence="4">3.1.3.62</ecNumber>
        <ecNumber evidence="3">3.1.3.80</ecNumber>
    </recommendedName>
    <alternativeName>
        <fullName evidence="9">2,3-bisphosphoglycerate 3-phosphatase</fullName>
    </alternativeName>
</protein>
<dbReference type="Pfam" id="PF00328">
    <property type="entry name" value="His_Phos_2"/>
    <property type="match status" value="1"/>
</dbReference>
<gene>
    <name evidence="15" type="ORF">DXB65_09915</name>
</gene>
<dbReference type="Gene3D" id="3.40.50.1240">
    <property type="entry name" value="Phosphoglycerate mutase-like"/>
    <property type="match status" value="1"/>
</dbReference>